<dbReference type="AlphaFoldDB" id="A0A8H8P5N1"/>
<dbReference type="RefSeq" id="XP_043185380.1">
    <property type="nucleotide sequence ID" value="XM_043326908.1"/>
</dbReference>
<evidence type="ECO:0000256" key="3">
    <source>
        <dbReference type="ARBA" id="ARBA00022723"/>
    </source>
</evidence>
<name>A0A8H8P5N1_9AGAM</name>
<evidence type="ECO:0000256" key="1">
    <source>
        <dbReference type="ARBA" id="ARBA00004123"/>
    </source>
</evidence>
<dbReference type="PROSITE" id="PS00598">
    <property type="entry name" value="CHROMO_1"/>
    <property type="match status" value="1"/>
</dbReference>
<dbReference type="Pfam" id="PF24626">
    <property type="entry name" value="SH3_Tf2-1"/>
    <property type="match status" value="1"/>
</dbReference>
<feature type="domain" description="Chromo" evidence="14">
    <location>
        <begin position="480"/>
        <end position="539"/>
    </location>
</feature>
<dbReference type="Pfam" id="PF17921">
    <property type="entry name" value="Integrase_H2C2"/>
    <property type="match status" value="1"/>
</dbReference>
<dbReference type="InterPro" id="IPR000953">
    <property type="entry name" value="Chromo/chromo_shadow_dom"/>
</dbReference>
<dbReference type="GO" id="GO:0005634">
    <property type="term" value="C:nucleus"/>
    <property type="evidence" value="ECO:0007669"/>
    <property type="project" value="UniProtKB-SubCell"/>
</dbReference>
<dbReference type="Gene3D" id="3.30.420.10">
    <property type="entry name" value="Ribonuclease H-like superfamily/Ribonuclease H"/>
    <property type="match status" value="1"/>
</dbReference>
<keyword evidence="10" id="KW-0548">Nucleotidyltransferase</keyword>
<dbReference type="Pfam" id="PF00665">
    <property type="entry name" value="rve"/>
    <property type="match status" value="1"/>
</dbReference>
<dbReference type="FunFam" id="3.30.420.10:FF:000032">
    <property type="entry name" value="Retrovirus-related Pol polyprotein from transposon 297-like Protein"/>
    <property type="match status" value="1"/>
</dbReference>
<keyword evidence="8" id="KW-0229">DNA integration</keyword>
<dbReference type="Pfam" id="PF00385">
    <property type="entry name" value="Chromo"/>
    <property type="match status" value="1"/>
</dbReference>
<evidence type="ECO:0000256" key="10">
    <source>
        <dbReference type="ARBA" id="ARBA00022932"/>
    </source>
</evidence>
<dbReference type="PROSITE" id="PS50013">
    <property type="entry name" value="CHROMO_2"/>
    <property type="match status" value="1"/>
</dbReference>
<organism evidence="16 17">
    <name type="scientific">Rhizoctonia solani</name>
    <dbReference type="NCBI Taxonomy" id="456999"/>
    <lineage>
        <taxon>Eukaryota</taxon>
        <taxon>Fungi</taxon>
        <taxon>Dikarya</taxon>
        <taxon>Basidiomycota</taxon>
        <taxon>Agaricomycotina</taxon>
        <taxon>Agaricomycetes</taxon>
        <taxon>Cantharellales</taxon>
        <taxon>Ceratobasidiaceae</taxon>
        <taxon>Rhizoctonia</taxon>
    </lineage>
</organism>
<evidence type="ECO:0000256" key="5">
    <source>
        <dbReference type="ARBA" id="ARBA00022801"/>
    </source>
</evidence>
<dbReference type="SUPFAM" id="SSF54160">
    <property type="entry name" value="Chromo domain-like"/>
    <property type="match status" value="1"/>
</dbReference>
<evidence type="ECO:0000259" key="15">
    <source>
        <dbReference type="PROSITE" id="PS50994"/>
    </source>
</evidence>
<gene>
    <name evidence="16" type="ORF">RhiXN_07092</name>
</gene>
<keyword evidence="12" id="KW-0233">DNA recombination</keyword>
<comment type="subcellular location">
    <subcellularLocation>
        <location evidence="1">Nucleus</location>
    </subcellularLocation>
</comment>
<dbReference type="Gene3D" id="2.40.50.40">
    <property type="match status" value="1"/>
</dbReference>
<dbReference type="InterPro" id="IPR023780">
    <property type="entry name" value="Chromo_domain"/>
</dbReference>
<dbReference type="GO" id="GO:0003723">
    <property type="term" value="F:RNA binding"/>
    <property type="evidence" value="ECO:0007669"/>
    <property type="project" value="UniProtKB-KW"/>
</dbReference>
<evidence type="ECO:0000256" key="4">
    <source>
        <dbReference type="ARBA" id="ARBA00022750"/>
    </source>
</evidence>
<dbReference type="InterPro" id="IPR041588">
    <property type="entry name" value="Integrase_H2C2"/>
</dbReference>
<dbReference type="SMART" id="SM00298">
    <property type="entry name" value="CHROMO"/>
    <property type="match status" value="1"/>
</dbReference>
<sequence length="606" mass="69060">MLASYNFVIAYRPGKQSQKPDALSRQSDHMDLEPAPQIMIPESHFEAFSAHIDSSLLDQIKEATQEDPSLDTILLAVSDPKSMPHSVAQKFKDYTIQKGLLLYQGRIVVPDEPEIKQQLLSHFHDSPASGHQGRAQTLELISCHYYWPAMKFQVNCYVETCEICQRSKGHLHNYALNPLSVPAGPWEDISYDFIVKFPKCKGYDSILVVVDRFSKMMHLVPCKETATAEDVAQMFLEHVWKLHGTPKRTVSDRGTTFNSKFLKALYKSLQITPSFSTAYHPQSDGQTEIKNQWLEAYLRPFINHRQSDWVDWLPLAEFAHNNARSKATGKSPFEIVYGRSPVISPLLEPTGSPIADDRAKQLAETIQEVQASIKWAQERYKQADTGKSPPEFQPGDKVWLLASNITSQRPNKKLDHKQYGPFPVIERVGSHAYCLALPETMRIHDVFHVSLLSAFKQDTEFDCTFTPPPPVITAEGEEEYEVDRFVDWAAEDGIWKYRVRWKGYAPHEDTWEPAKDLQHCKDKLRNFFANYPDAPAANNAIPANARRVKRGKIVKQLNKSKTACFVTLQALTAKTRPAKLFLRSPLSQHAHLQLHRRLGLQPLPEH</sequence>
<keyword evidence="11" id="KW-0238">DNA-binding</keyword>
<evidence type="ECO:0000259" key="14">
    <source>
        <dbReference type="PROSITE" id="PS50013"/>
    </source>
</evidence>
<keyword evidence="3" id="KW-0479">Metal-binding</keyword>
<dbReference type="EMBL" id="CP059670">
    <property type="protein sequence ID" value="QRW25143.1"/>
    <property type="molecule type" value="Genomic_DNA"/>
</dbReference>
<dbReference type="GO" id="GO:0006508">
    <property type="term" value="P:proteolysis"/>
    <property type="evidence" value="ECO:0007669"/>
    <property type="project" value="UniProtKB-KW"/>
</dbReference>
<dbReference type="Gene3D" id="1.10.340.70">
    <property type="match status" value="1"/>
</dbReference>
<keyword evidence="5" id="KW-0378">Hydrolase</keyword>
<dbReference type="InterPro" id="IPR016197">
    <property type="entry name" value="Chromo-like_dom_sf"/>
</dbReference>
<evidence type="ECO:0000256" key="13">
    <source>
        <dbReference type="ARBA" id="ARBA00023242"/>
    </source>
</evidence>
<keyword evidence="9" id="KW-0695">RNA-directed DNA polymerase</keyword>
<evidence type="ECO:0000256" key="11">
    <source>
        <dbReference type="ARBA" id="ARBA00023125"/>
    </source>
</evidence>
<protein>
    <submittedName>
        <fullName evidence="16">Retrotransposable element Tf2 protein</fullName>
    </submittedName>
</protein>
<dbReference type="InterPro" id="IPR023779">
    <property type="entry name" value="Chromodomain_CS"/>
</dbReference>
<dbReference type="GO" id="GO:0006310">
    <property type="term" value="P:DNA recombination"/>
    <property type="evidence" value="ECO:0007669"/>
    <property type="project" value="UniProtKB-KW"/>
</dbReference>
<dbReference type="GeneID" id="67029371"/>
<accession>A0A8H8P5N1</accession>
<dbReference type="InterPro" id="IPR050951">
    <property type="entry name" value="Retrovirus_Pol_polyprotein"/>
</dbReference>
<keyword evidence="10" id="KW-0239">DNA-directed DNA polymerase</keyword>
<dbReference type="InterPro" id="IPR012337">
    <property type="entry name" value="RNaseH-like_sf"/>
</dbReference>
<dbReference type="PANTHER" id="PTHR37984">
    <property type="entry name" value="PROTEIN CBG26694"/>
    <property type="match status" value="1"/>
</dbReference>
<evidence type="ECO:0000256" key="6">
    <source>
        <dbReference type="ARBA" id="ARBA00022842"/>
    </source>
</evidence>
<keyword evidence="7" id="KW-0694">RNA-binding</keyword>
<keyword evidence="2" id="KW-0645">Protease</keyword>
<dbReference type="Proteomes" id="UP000650533">
    <property type="component" value="Chromosome 13"/>
</dbReference>
<keyword evidence="6" id="KW-0460">Magnesium</keyword>
<dbReference type="GO" id="GO:0003887">
    <property type="term" value="F:DNA-directed DNA polymerase activity"/>
    <property type="evidence" value="ECO:0007669"/>
    <property type="project" value="UniProtKB-KW"/>
</dbReference>
<dbReference type="FunFam" id="1.10.340.70:FF:000001">
    <property type="entry name" value="Retrovirus-related Pol polyprotein from transposon gypsy-like Protein"/>
    <property type="match status" value="1"/>
</dbReference>
<proteinExistence type="predicted"/>
<keyword evidence="10" id="KW-0808">Transferase</keyword>
<dbReference type="GO" id="GO:0003677">
    <property type="term" value="F:DNA binding"/>
    <property type="evidence" value="ECO:0007669"/>
    <property type="project" value="UniProtKB-KW"/>
</dbReference>
<dbReference type="PANTHER" id="PTHR37984:SF5">
    <property type="entry name" value="PROTEIN NYNRIN-LIKE"/>
    <property type="match status" value="1"/>
</dbReference>
<keyword evidence="13" id="KW-0539">Nucleus</keyword>
<dbReference type="InterPro" id="IPR001584">
    <property type="entry name" value="Integrase_cat-core"/>
</dbReference>
<dbReference type="GO" id="GO:0004190">
    <property type="term" value="F:aspartic-type endopeptidase activity"/>
    <property type="evidence" value="ECO:0007669"/>
    <property type="project" value="UniProtKB-KW"/>
</dbReference>
<evidence type="ECO:0000313" key="17">
    <source>
        <dbReference type="Proteomes" id="UP000650533"/>
    </source>
</evidence>
<evidence type="ECO:0000313" key="16">
    <source>
        <dbReference type="EMBL" id="QRW25143.1"/>
    </source>
</evidence>
<dbReference type="GO" id="GO:0003964">
    <property type="term" value="F:RNA-directed DNA polymerase activity"/>
    <property type="evidence" value="ECO:0007669"/>
    <property type="project" value="UniProtKB-KW"/>
</dbReference>
<dbReference type="InterPro" id="IPR056924">
    <property type="entry name" value="SH3_Tf2-1"/>
</dbReference>
<dbReference type="PROSITE" id="PS50994">
    <property type="entry name" value="INTEGRASE"/>
    <property type="match status" value="1"/>
</dbReference>
<evidence type="ECO:0000256" key="12">
    <source>
        <dbReference type="ARBA" id="ARBA00023172"/>
    </source>
</evidence>
<reference evidence="16" key="1">
    <citation type="submission" date="2020-05" db="EMBL/GenBank/DDBJ databases">
        <title>Evolutionary and genomic comparisons of hybrid uninucleate and nonhybrid Rhizoctonia fungi.</title>
        <authorList>
            <person name="Li C."/>
            <person name="Chen X."/>
        </authorList>
    </citation>
    <scope>NUCLEOTIDE SEQUENCE</scope>
    <source>
        <strain evidence="16">AG-1 IA</strain>
    </source>
</reference>
<dbReference type="GO" id="GO:0046872">
    <property type="term" value="F:metal ion binding"/>
    <property type="evidence" value="ECO:0007669"/>
    <property type="project" value="UniProtKB-KW"/>
</dbReference>
<dbReference type="KEGG" id="rsx:RhiXN_07092"/>
<dbReference type="SUPFAM" id="SSF53098">
    <property type="entry name" value="Ribonuclease H-like"/>
    <property type="match status" value="1"/>
</dbReference>
<dbReference type="GO" id="GO:0006338">
    <property type="term" value="P:chromatin remodeling"/>
    <property type="evidence" value="ECO:0007669"/>
    <property type="project" value="UniProtKB-ARBA"/>
</dbReference>
<evidence type="ECO:0000256" key="2">
    <source>
        <dbReference type="ARBA" id="ARBA00022670"/>
    </source>
</evidence>
<evidence type="ECO:0000256" key="8">
    <source>
        <dbReference type="ARBA" id="ARBA00022908"/>
    </source>
</evidence>
<evidence type="ECO:0000256" key="9">
    <source>
        <dbReference type="ARBA" id="ARBA00022918"/>
    </source>
</evidence>
<dbReference type="InterPro" id="IPR036397">
    <property type="entry name" value="RNaseH_sf"/>
</dbReference>
<feature type="domain" description="Integrase catalytic" evidence="15">
    <location>
        <begin position="181"/>
        <end position="340"/>
    </location>
</feature>
<dbReference type="GO" id="GO:0015074">
    <property type="term" value="P:DNA integration"/>
    <property type="evidence" value="ECO:0007669"/>
    <property type="project" value="UniProtKB-KW"/>
</dbReference>
<evidence type="ECO:0000256" key="7">
    <source>
        <dbReference type="ARBA" id="ARBA00022884"/>
    </source>
</evidence>
<keyword evidence="4" id="KW-0064">Aspartyl protease</keyword>